<proteinExistence type="inferred from homology"/>
<evidence type="ECO:0000256" key="2">
    <source>
        <dbReference type="ARBA" id="ARBA00023015"/>
    </source>
</evidence>
<evidence type="ECO:0000256" key="4">
    <source>
        <dbReference type="ARBA" id="ARBA00023163"/>
    </source>
</evidence>
<comment type="caution">
    <text evidence="6">The sequence shown here is derived from an EMBL/GenBank/DDBJ whole genome shotgun (WGS) entry which is preliminary data.</text>
</comment>
<name>A0A3N2H6Z8_9PSEU</name>
<dbReference type="FunFam" id="1.10.10.10:FF:000001">
    <property type="entry name" value="LysR family transcriptional regulator"/>
    <property type="match status" value="1"/>
</dbReference>
<dbReference type="Proteomes" id="UP000274843">
    <property type="component" value="Unassembled WGS sequence"/>
</dbReference>
<dbReference type="CDD" id="cd05466">
    <property type="entry name" value="PBP2_LTTR_substrate"/>
    <property type="match status" value="1"/>
</dbReference>
<dbReference type="Pfam" id="PF00126">
    <property type="entry name" value="HTH_1"/>
    <property type="match status" value="1"/>
</dbReference>
<sequence length="305" mass="33014">MEMRVVKYFLAVAEAGSITEGSRRLHVTQPSVSRQLRTLEQELGVTLFQRGHGALSLTHAGRRFLDAARDLVLREQMARDAVGLDQIRGARWRVVAPFTTIVRSLAPFIAEHGASHPVIDALECEPVAVFERTRVLGADLGVSTVAPPADWASRRLVDVGITVHVAGDHPLAGRSDVEIRELARHPLVLMDRTNVARLAFDEAVAPAGVDVPEAIEMSSAFMAQGLAASGRGAAVMTNAPAFGLHAVRIMLDGRQIRLGLHAGWDPTHYAAEAISRWVEEFAEWHADVPEAVHVDDPPVAPEVSA</sequence>
<keyword evidence="2" id="KW-0805">Transcription regulation</keyword>
<feature type="domain" description="HTH lysR-type" evidence="5">
    <location>
        <begin position="1"/>
        <end position="58"/>
    </location>
</feature>
<keyword evidence="4" id="KW-0804">Transcription</keyword>
<dbReference type="InterPro" id="IPR036390">
    <property type="entry name" value="WH_DNA-bd_sf"/>
</dbReference>
<dbReference type="SUPFAM" id="SSF46785">
    <property type="entry name" value="Winged helix' DNA-binding domain"/>
    <property type="match status" value="1"/>
</dbReference>
<dbReference type="AlphaFoldDB" id="A0A3N2H6Z8"/>
<dbReference type="SUPFAM" id="SSF53850">
    <property type="entry name" value="Periplasmic binding protein-like II"/>
    <property type="match status" value="1"/>
</dbReference>
<evidence type="ECO:0000256" key="3">
    <source>
        <dbReference type="ARBA" id="ARBA00023125"/>
    </source>
</evidence>
<dbReference type="PROSITE" id="PS50931">
    <property type="entry name" value="HTH_LYSR"/>
    <property type="match status" value="1"/>
</dbReference>
<dbReference type="Gene3D" id="1.10.10.10">
    <property type="entry name" value="Winged helix-like DNA-binding domain superfamily/Winged helix DNA-binding domain"/>
    <property type="match status" value="1"/>
</dbReference>
<dbReference type="Gene3D" id="3.40.190.290">
    <property type="match status" value="1"/>
</dbReference>
<keyword evidence="3 6" id="KW-0238">DNA-binding</keyword>
<organism evidence="6 7">
    <name type="scientific">Amycolatopsis thermoflava</name>
    <dbReference type="NCBI Taxonomy" id="84480"/>
    <lineage>
        <taxon>Bacteria</taxon>
        <taxon>Bacillati</taxon>
        <taxon>Actinomycetota</taxon>
        <taxon>Actinomycetes</taxon>
        <taxon>Pseudonocardiales</taxon>
        <taxon>Pseudonocardiaceae</taxon>
        <taxon>Amycolatopsis</taxon>
        <taxon>Amycolatopsis methanolica group</taxon>
    </lineage>
</organism>
<accession>A0A3N2H6Z8</accession>
<evidence type="ECO:0000313" key="7">
    <source>
        <dbReference type="Proteomes" id="UP000274843"/>
    </source>
</evidence>
<evidence type="ECO:0000313" key="6">
    <source>
        <dbReference type="EMBL" id="ROS44688.1"/>
    </source>
</evidence>
<evidence type="ECO:0000259" key="5">
    <source>
        <dbReference type="PROSITE" id="PS50931"/>
    </source>
</evidence>
<evidence type="ECO:0000256" key="1">
    <source>
        <dbReference type="ARBA" id="ARBA00009437"/>
    </source>
</evidence>
<dbReference type="GO" id="GO:0005829">
    <property type="term" value="C:cytosol"/>
    <property type="evidence" value="ECO:0007669"/>
    <property type="project" value="TreeGrafter"/>
</dbReference>
<gene>
    <name evidence="6" type="ORF">EDD35_7135</name>
</gene>
<reference evidence="6 7" key="1">
    <citation type="submission" date="2018-11" db="EMBL/GenBank/DDBJ databases">
        <title>Sequencing the genomes of 1000 actinobacteria strains.</title>
        <authorList>
            <person name="Klenk H.-P."/>
        </authorList>
    </citation>
    <scope>NUCLEOTIDE SEQUENCE [LARGE SCALE GENOMIC DNA]</scope>
    <source>
        <strain evidence="6 7">DSM 44348</strain>
    </source>
</reference>
<dbReference type="InterPro" id="IPR050950">
    <property type="entry name" value="HTH-type_LysR_regulators"/>
</dbReference>
<dbReference type="GO" id="GO:0003677">
    <property type="term" value="F:DNA binding"/>
    <property type="evidence" value="ECO:0007669"/>
    <property type="project" value="UniProtKB-KW"/>
</dbReference>
<protein>
    <submittedName>
        <fullName evidence="6">DNA-binding transcriptional LysR family regulator</fullName>
    </submittedName>
</protein>
<keyword evidence="7" id="KW-1185">Reference proteome</keyword>
<dbReference type="InterPro" id="IPR036388">
    <property type="entry name" value="WH-like_DNA-bd_sf"/>
</dbReference>
<dbReference type="Pfam" id="PF03466">
    <property type="entry name" value="LysR_substrate"/>
    <property type="match status" value="1"/>
</dbReference>
<dbReference type="InterPro" id="IPR005119">
    <property type="entry name" value="LysR_subst-bd"/>
</dbReference>
<comment type="similarity">
    <text evidence="1">Belongs to the LysR transcriptional regulatory family.</text>
</comment>
<dbReference type="GO" id="GO:0003700">
    <property type="term" value="F:DNA-binding transcription factor activity"/>
    <property type="evidence" value="ECO:0007669"/>
    <property type="project" value="InterPro"/>
</dbReference>
<dbReference type="PANTHER" id="PTHR30419">
    <property type="entry name" value="HTH-TYPE TRANSCRIPTIONAL REGULATOR YBHD"/>
    <property type="match status" value="1"/>
</dbReference>
<dbReference type="InterPro" id="IPR000847">
    <property type="entry name" value="LysR_HTH_N"/>
</dbReference>
<dbReference type="EMBL" id="RKHY01000001">
    <property type="protein sequence ID" value="ROS44688.1"/>
    <property type="molecule type" value="Genomic_DNA"/>
</dbReference>
<dbReference type="PRINTS" id="PR00039">
    <property type="entry name" value="HTHLYSR"/>
</dbReference>